<reference evidence="2 3" key="1">
    <citation type="submission" date="2018-05" db="EMBL/GenBank/DDBJ databases">
        <title>A metagenomic window into the 2 km-deep terrestrial subsurface aquifer revealed taxonomically and functionally diverse microbial community comprising novel uncultured bacterial lineages.</title>
        <authorList>
            <person name="Kadnikov V.V."/>
            <person name="Mardanov A.V."/>
            <person name="Beletsky A.V."/>
            <person name="Banks D."/>
            <person name="Pimenov N.V."/>
            <person name="Frank Y.A."/>
            <person name="Karnachuk O.V."/>
            <person name="Ravin N.V."/>
        </authorList>
    </citation>
    <scope>NUCLEOTIDE SEQUENCE [LARGE SCALE GENOMIC DNA]</scope>
    <source>
        <strain evidence="2">BY</strain>
    </source>
</reference>
<dbReference type="Proteomes" id="UP000262583">
    <property type="component" value="Chromosome"/>
</dbReference>
<evidence type="ECO:0000313" key="2">
    <source>
        <dbReference type="EMBL" id="AXA36169.1"/>
    </source>
</evidence>
<feature type="chain" id="PRO_5016251748" evidence="1">
    <location>
        <begin position="27"/>
        <end position="182"/>
    </location>
</feature>
<evidence type="ECO:0000313" key="3">
    <source>
        <dbReference type="Proteomes" id="UP000262583"/>
    </source>
</evidence>
<dbReference type="AlphaFoldDB" id="A0A2Z4Y5B9"/>
<proteinExistence type="predicted"/>
<accession>A0A2Z4Y5B9</accession>
<organism evidence="2 3">
    <name type="scientific">Sumerlaea chitinivorans</name>
    <dbReference type="NCBI Taxonomy" id="2250252"/>
    <lineage>
        <taxon>Bacteria</taxon>
        <taxon>Candidatus Sumerlaeota</taxon>
        <taxon>Candidatus Sumerlaeia</taxon>
        <taxon>Candidatus Sumerlaeales</taxon>
        <taxon>Candidatus Sumerlaeaceae</taxon>
        <taxon>Candidatus Sumerlaea</taxon>
    </lineage>
</organism>
<feature type="signal peptide" evidence="1">
    <location>
        <begin position="1"/>
        <end position="26"/>
    </location>
</feature>
<keyword evidence="1" id="KW-0732">Signal</keyword>
<evidence type="ECO:0000256" key="1">
    <source>
        <dbReference type="SAM" id="SignalP"/>
    </source>
</evidence>
<protein>
    <submittedName>
        <fullName evidence="2">Uncharacterized protein</fullName>
    </submittedName>
</protein>
<name>A0A2Z4Y5B9_SUMC1</name>
<gene>
    <name evidence="2" type="ORF">BRCON_1392</name>
</gene>
<dbReference type="EMBL" id="CP030759">
    <property type="protein sequence ID" value="AXA36169.1"/>
    <property type="molecule type" value="Genomic_DNA"/>
</dbReference>
<sequence length="182" mass="20372">MWTKLQCWWRVSLACLLMGAVLPGWGGGEVRSTPDTDQRWSARQWHRYVAESQKAVREAYAKAAEAEEQRRAELFKNVHIRPVVKDQFGDPIYVDYGPRAYANTPCYNGPRLVGAFERTSPSNRHVKAVGLQTLKPDLPPAVPAHIDTVLKPSASHSYLQAGMRSYVGGVAPAWWRSVAGNR</sequence>
<dbReference type="KEGG" id="schv:BRCON_1392"/>